<reference evidence="2" key="1">
    <citation type="journal article" date="2024" name="Proc. Natl. Acad. Sci. U.S.A.">
        <title>Extraordinary preservation of gene collinearity over three hundred million years revealed in homosporous lycophytes.</title>
        <authorList>
            <person name="Li C."/>
            <person name="Wickell D."/>
            <person name="Kuo L.Y."/>
            <person name="Chen X."/>
            <person name="Nie B."/>
            <person name="Liao X."/>
            <person name="Peng D."/>
            <person name="Ji J."/>
            <person name="Jenkins J."/>
            <person name="Williams M."/>
            <person name="Shu S."/>
            <person name="Plott C."/>
            <person name="Barry K."/>
            <person name="Rajasekar S."/>
            <person name="Grimwood J."/>
            <person name="Han X."/>
            <person name="Sun S."/>
            <person name="Hou Z."/>
            <person name="He W."/>
            <person name="Dai G."/>
            <person name="Sun C."/>
            <person name="Schmutz J."/>
            <person name="Leebens-Mack J.H."/>
            <person name="Li F.W."/>
            <person name="Wang L."/>
        </authorList>
    </citation>
    <scope>NUCLEOTIDE SEQUENCE [LARGE SCALE GENOMIC DNA]</scope>
    <source>
        <strain evidence="2">cv. PW_Plant_1</strain>
    </source>
</reference>
<comment type="caution">
    <text evidence="1">The sequence shown here is derived from an EMBL/GenBank/DDBJ whole genome shotgun (WGS) entry which is preliminary data.</text>
</comment>
<accession>A0ACC2CK03</accession>
<dbReference type="EMBL" id="CM055101">
    <property type="protein sequence ID" value="KAJ7542328.1"/>
    <property type="molecule type" value="Genomic_DNA"/>
</dbReference>
<keyword evidence="2" id="KW-1185">Reference proteome</keyword>
<evidence type="ECO:0000313" key="1">
    <source>
        <dbReference type="EMBL" id="KAJ7542328.1"/>
    </source>
</evidence>
<sequence>MHETLHSSQLSFPAFSQCNYLSRSSKVCTNYDSLLFLKTQERNILLWLLLDNHDQKQRVFLTIIAWNRERERERDKRKKRETHFETRGARKRHKDKMFSLLFDWLSDLLSALGLWRKEAKILFLGLDNSGKTTLMHMLKDETLAVHLPTQLPTSEELIIGKIKFKAFDLGGHPMARRVWRDYYPKVDGIVYMVDAADHERFAESYQQLNALLSDGFIEKVPFLILGNKIDIPTAASEHELKSHLGLTSLTTGHGVGIPFHNIDIRPIEVFMCSIVKRMGYGEGFRWLSQYIK</sequence>
<dbReference type="Proteomes" id="UP001162992">
    <property type="component" value="Chromosome 10"/>
</dbReference>
<name>A0ACC2CK03_DIPCM</name>
<protein>
    <submittedName>
        <fullName evidence="1">Uncharacterized protein</fullName>
    </submittedName>
</protein>
<gene>
    <name evidence="1" type="ORF">O6H91_10G101000</name>
</gene>
<evidence type="ECO:0000313" key="2">
    <source>
        <dbReference type="Proteomes" id="UP001162992"/>
    </source>
</evidence>
<proteinExistence type="predicted"/>
<organism evidence="1 2">
    <name type="scientific">Diphasiastrum complanatum</name>
    <name type="common">Issler's clubmoss</name>
    <name type="synonym">Lycopodium complanatum</name>
    <dbReference type="NCBI Taxonomy" id="34168"/>
    <lineage>
        <taxon>Eukaryota</taxon>
        <taxon>Viridiplantae</taxon>
        <taxon>Streptophyta</taxon>
        <taxon>Embryophyta</taxon>
        <taxon>Tracheophyta</taxon>
        <taxon>Lycopodiopsida</taxon>
        <taxon>Lycopodiales</taxon>
        <taxon>Lycopodiaceae</taxon>
        <taxon>Lycopodioideae</taxon>
        <taxon>Diphasiastrum</taxon>
    </lineage>
</organism>